<name>A0ACC0CX93_9PEZI</name>
<comment type="caution">
    <text evidence="1">The sequence shown here is derived from an EMBL/GenBank/DDBJ whole genome shotgun (WGS) entry which is preliminary data.</text>
</comment>
<protein>
    <submittedName>
        <fullName evidence="1">Uncharacterized protein</fullName>
    </submittedName>
</protein>
<accession>A0ACC0CX93</accession>
<dbReference type="EMBL" id="MU394329">
    <property type="protein sequence ID" value="KAI6085069.1"/>
    <property type="molecule type" value="Genomic_DNA"/>
</dbReference>
<proteinExistence type="predicted"/>
<evidence type="ECO:0000313" key="2">
    <source>
        <dbReference type="Proteomes" id="UP001497680"/>
    </source>
</evidence>
<dbReference type="Proteomes" id="UP001497680">
    <property type="component" value="Unassembled WGS sequence"/>
</dbReference>
<evidence type="ECO:0000313" key="1">
    <source>
        <dbReference type="EMBL" id="KAI6085069.1"/>
    </source>
</evidence>
<organism evidence="1 2">
    <name type="scientific">Hypoxylon rubiginosum</name>
    <dbReference type="NCBI Taxonomy" id="110542"/>
    <lineage>
        <taxon>Eukaryota</taxon>
        <taxon>Fungi</taxon>
        <taxon>Dikarya</taxon>
        <taxon>Ascomycota</taxon>
        <taxon>Pezizomycotina</taxon>
        <taxon>Sordariomycetes</taxon>
        <taxon>Xylariomycetidae</taxon>
        <taxon>Xylariales</taxon>
        <taxon>Hypoxylaceae</taxon>
        <taxon>Hypoxylon</taxon>
    </lineage>
</organism>
<keyword evidence="2" id="KW-1185">Reference proteome</keyword>
<gene>
    <name evidence="1" type="ORF">F4821DRAFT_241483</name>
</gene>
<reference evidence="1 2" key="1">
    <citation type="journal article" date="2022" name="New Phytol.">
        <title>Ecological generalism drives hyperdiversity of secondary metabolite gene clusters in xylarialean endophytes.</title>
        <authorList>
            <person name="Franco M.E.E."/>
            <person name="Wisecaver J.H."/>
            <person name="Arnold A.E."/>
            <person name="Ju Y.M."/>
            <person name="Slot J.C."/>
            <person name="Ahrendt S."/>
            <person name="Moore L.P."/>
            <person name="Eastman K.E."/>
            <person name="Scott K."/>
            <person name="Konkel Z."/>
            <person name="Mondo S.J."/>
            <person name="Kuo A."/>
            <person name="Hayes R.D."/>
            <person name="Haridas S."/>
            <person name="Andreopoulos B."/>
            <person name="Riley R."/>
            <person name="LaButti K."/>
            <person name="Pangilinan J."/>
            <person name="Lipzen A."/>
            <person name="Amirebrahimi M."/>
            <person name="Yan J."/>
            <person name="Adam C."/>
            <person name="Keymanesh K."/>
            <person name="Ng V."/>
            <person name="Louie K."/>
            <person name="Northen T."/>
            <person name="Drula E."/>
            <person name="Henrissat B."/>
            <person name="Hsieh H.M."/>
            <person name="Youens-Clark K."/>
            <person name="Lutzoni F."/>
            <person name="Miadlikowska J."/>
            <person name="Eastwood D.C."/>
            <person name="Hamelin R.C."/>
            <person name="Grigoriev I.V."/>
            <person name="U'Ren J.M."/>
        </authorList>
    </citation>
    <scope>NUCLEOTIDE SEQUENCE [LARGE SCALE GENOMIC DNA]</scope>
    <source>
        <strain evidence="1 2">ER1909</strain>
    </source>
</reference>
<sequence length="379" mass="41901">MSDSDDSEKPLTPSESHSEAASDASNPQDADLTETLEKARKFLRDEKVKNSSVEKVTQFLEGQGLDKDQIHKLLLEEFKQDIQNASPPPTTDESSSKIENAEPEKAVEVKEKKDTESNTSIAPSPTHDSPPIITYPEFLTTSPRPPPLITPTRLANILAVSGSIWTALYGVSRCVVNPMAETLNDSRTEYYSHVAEKLEQLVERLEDAVSEVPYKNGKPLKSSLAAIKHEEGAYADDESTFSDPTELFHRDFGTQTSPRLLPEDRPSSSSSRNTSADNKPVDAQVRRVAALRASVRELSDMHVRRAERSAELNAKLREIRDEVDKLGTPAMLDFPASYSGLGYGRTSEPDDEVKKAKDAIRSIKGMFLSTRSFPTAVVR</sequence>